<sequence>MNVSAATTYELTFSFAPTFSLPSSPSRVGPTPAGSFVDGLVANLDATFRLDAAQRELASLLLFGRKLGAIARTLGVDSRAVQARCKALFEATGTDGREGLFELAAKLTATRQLSAMYMAQSLRN</sequence>
<dbReference type="AlphaFoldDB" id="A6FXZ9"/>
<dbReference type="SUPFAM" id="SSF46894">
    <property type="entry name" value="C-terminal effector domain of the bipartite response regulators"/>
    <property type="match status" value="1"/>
</dbReference>
<keyword evidence="2" id="KW-1185">Reference proteome</keyword>
<dbReference type="OrthoDB" id="7125481at2"/>
<name>A6FXZ9_9BACT</name>
<organism evidence="1 2">
    <name type="scientific">Plesiocystis pacifica SIR-1</name>
    <dbReference type="NCBI Taxonomy" id="391625"/>
    <lineage>
        <taxon>Bacteria</taxon>
        <taxon>Pseudomonadati</taxon>
        <taxon>Myxococcota</taxon>
        <taxon>Polyangia</taxon>
        <taxon>Nannocystales</taxon>
        <taxon>Nannocystaceae</taxon>
        <taxon>Plesiocystis</taxon>
    </lineage>
</organism>
<evidence type="ECO:0008006" key="3">
    <source>
        <dbReference type="Google" id="ProtNLM"/>
    </source>
</evidence>
<protein>
    <recommendedName>
        <fullName evidence="3">HTH luxR-type domain-containing protein</fullName>
    </recommendedName>
</protein>
<accession>A6FXZ9</accession>
<dbReference type="Proteomes" id="UP000005801">
    <property type="component" value="Unassembled WGS sequence"/>
</dbReference>
<reference evidence="1 2" key="1">
    <citation type="submission" date="2007-06" db="EMBL/GenBank/DDBJ databases">
        <authorList>
            <person name="Shimkets L."/>
            <person name="Ferriera S."/>
            <person name="Johnson J."/>
            <person name="Kravitz S."/>
            <person name="Beeson K."/>
            <person name="Sutton G."/>
            <person name="Rogers Y.-H."/>
            <person name="Friedman R."/>
            <person name="Frazier M."/>
            <person name="Venter J.C."/>
        </authorList>
    </citation>
    <scope>NUCLEOTIDE SEQUENCE [LARGE SCALE GENOMIC DNA]</scope>
    <source>
        <strain evidence="1 2">SIR-1</strain>
    </source>
</reference>
<dbReference type="InterPro" id="IPR036388">
    <property type="entry name" value="WH-like_DNA-bd_sf"/>
</dbReference>
<evidence type="ECO:0000313" key="1">
    <source>
        <dbReference type="EMBL" id="EDM81378.1"/>
    </source>
</evidence>
<dbReference type="RefSeq" id="WP_006969348.1">
    <property type="nucleotide sequence ID" value="NZ_ABCS01000003.1"/>
</dbReference>
<evidence type="ECO:0000313" key="2">
    <source>
        <dbReference type="Proteomes" id="UP000005801"/>
    </source>
</evidence>
<dbReference type="GO" id="GO:0003677">
    <property type="term" value="F:DNA binding"/>
    <property type="evidence" value="ECO:0007669"/>
    <property type="project" value="InterPro"/>
</dbReference>
<dbReference type="EMBL" id="ABCS01000003">
    <property type="protein sequence ID" value="EDM81378.1"/>
    <property type="molecule type" value="Genomic_DNA"/>
</dbReference>
<dbReference type="GO" id="GO:0006355">
    <property type="term" value="P:regulation of DNA-templated transcription"/>
    <property type="evidence" value="ECO:0007669"/>
    <property type="project" value="InterPro"/>
</dbReference>
<dbReference type="InterPro" id="IPR016032">
    <property type="entry name" value="Sig_transdc_resp-reg_C-effctor"/>
</dbReference>
<dbReference type="Gene3D" id="1.10.10.10">
    <property type="entry name" value="Winged helix-like DNA-binding domain superfamily/Winged helix DNA-binding domain"/>
    <property type="match status" value="1"/>
</dbReference>
<proteinExistence type="predicted"/>
<gene>
    <name evidence="1" type="ORF">PPSIR1_39345</name>
</gene>
<comment type="caution">
    <text evidence="1">The sequence shown here is derived from an EMBL/GenBank/DDBJ whole genome shotgun (WGS) entry which is preliminary data.</text>
</comment>